<dbReference type="InterPro" id="IPR000700">
    <property type="entry name" value="PAS-assoc_C"/>
</dbReference>
<sequence>MTSAPELVSWVGSETGPAFDDDLLRHVLDSHGVRATYQPLVDLDDGRIVAFESLARGPIGSALEQPDALFGAARRAGRVSDLDAACRLAAVAGARAAGLAAPYRLFVNAEPEALTAWEPESMHAQGDLPITVVVELTERALAARPAELLQAVARMRTLGWGVALDDVGAVPESLALLPMLRPDVIKLDMRLVQQRATADVAAVMNAVHAEAERSGTVILAEGLETKEHVQTARAFGATLGQGWFFGRPGPLVAPLPPFTGRPVVILKHDSHEPHPSPFEHVAASRTARQAVKPLLIEVSKQLEAQARHAGDSAVVLSSFQSAQFFTTDTIRRYTDLAEHTAFVGALGEGMSPEPCPGVRGAVLEDDDPVRGEWDIAVLGPHFSATLVARDLGDDGPDRNRRFEFVLSHDRELTIAVANSLMSRIWPEPRRLDPPLRTPDAQTEALAALAAAAHERESQHVLGHDTSIPAEVSPLILERALAAATAGITVADVRDPRHPLIWVNRAFTDLTGYTSDDVLGRNCRFLQGPATDPQVVSDMRSAIADGRELRVLLRNLRKDGTWWWNEVHLSPVIGDGGELTHYIGVQNDVTSRVEAEEKIMQMAYNDALTGLPNRIRLAERMEVSLARGRAHDRCTGLLFIDLDNFKHVNDQYGHTAGDDLLRRVAARLRSVVRAEDLLARHGGDEFLVLLSDLAPESAREVVGRVAASMTEALQAPFDIPGCRWTVQASIGTSVAPHDGQTADELLGRADSAMYAVKQTRDVARH</sequence>
<dbReference type="InterPro" id="IPR052155">
    <property type="entry name" value="Biofilm_reg_signaling"/>
</dbReference>
<dbReference type="Pfam" id="PF00990">
    <property type="entry name" value="GGDEF"/>
    <property type="match status" value="1"/>
</dbReference>
<keyword evidence="6" id="KW-1185">Reference proteome</keyword>
<evidence type="ECO:0000259" key="1">
    <source>
        <dbReference type="PROSITE" id="PS50112"/>
    </source>
</evidence>
<gene>
    <name evidence="5" type="ORF">SAMN04488570_0233</name>
</gene>
<dbReference type="EMBL" id="LT629757">
    <property type="protein sequence ID" value="SDR74351.1"/>
    <property type="molecule type" value="Genomic_DNA"/>
</dbReference>
<dbReference type="Proteomes" id="UP000198859">
    <property type="component" value="Chromosome I"/>
</dbReference>
<dbReference type="SUPFAM" id="SSF55785">
    <property type="entry name" value="PYP-like sensor domain (PAS domain)"/>
    <property type="match status" value="1"/>
</dbReference>
<dbReference type="STRING" id="642780.SAMN04488570_0233"/>
<evidence type="ECO:0000313" key="6">
    <source>
        <dbReference type="Proteomes" id="UP000198859"/>
    </source>
</evidence>
<reference evidence="6" key="1">
    <citation type="submission" date="2016-10" db="EMBL/GenBank/DDBJ databases">
        <authorList>
            <person name="Varghese N."/>
            <person name="Submissions S."/>
        </authorList>
    </citation>
    <scope>NUCLEOTIDE SEQUENCE [LARGE SCALE GENOMIC DNA]</scope>
    <source>
        <strain evidence="6">DSM 22127</strain>
    </source>
</reference>
<dbReference type="Gene3D" id="3.20.20.450">
    <property type="entry name" value="EAL domain"/>
    <property type="match status" value="1"/>
</dbReference>
<dbReference type="InterPro" id="IPR001610">
    <property type="entry name" value="PAC"/>
</dbReference>
<organism evidence="5 6">
    <name type="scientific">Nocardioides scoriae</name>
    <dbReference type="NCBI Taxonomy" id="642780"/>
    <lineage>
        <taxon>Bacteria</taxon>
        <taxon>Bacillati</taxon>
        <taxon>Actinomycetota</taxon>
        <taxon>Actinomycetes</taxon>
        <taxon>Propionibacteriales</taxon>
        <taxon>Nocardioidaceae</taxon>
        <taxon>Nocardioides</taxon>
    </lineage>
</organism>
<dbReference type="PANTHER" id="PTHR44757">
    <property type="entry name" value="DIGUANYLATE CYCLASE DGCP"/>
    <property type="match status" value="1"/>
</dbReference>
<dbReference type="InterPro" id="IPR019278">
    <property type="entry name" value="DICT_dom"/>
</dbReference>
<dbReference type="NCBIfam" id="TIGR00254">
    <property type="entry name" value="GGDEF"/>
    <property type="match status" value="1"/>
</dbReference>
<dbReference type="RefSeq" id="WP_197681058.1">
    <property type="nucleotide sequence ID" value="NZ_LT629757.1"/>
</dbReference>
<evidence type="ECO:0000259" key="2">
    <source>
        <dbReference type="PROSITE" id="PS50113"/>
    </source>
</evidence>
<dbReference type="Gene3D" id="3.30.70.270">
    <property type="match status" value="1"/>
</dbReference>
<dbReference type="SUPFAM" id="SSF55073">
    <property type="entry name" value="Nucleotide cyclase"/>
    <property type="match status" value="1"/>
</dbReference>
<dbReference type="Pfam" id="PF10069">
    <property type="entry name" value="DICT"/>
    <property type="match status" value="1"/>
</dbReference>
<dbReference type="AlphaFoldDB" id="A0A1H1LID5"/>
<dbReference type="FunFam" id="3.30.70.270:FF:000001">
    <property type="entry name" value="Diguanylate cyclase domain protein"/>
    <property type="match status" value="1"/>
</dbReference>
<dbReference type="InterPro" id="IPR001633">
    <property type="entry name" value="EAL_dom"/>
</dbReference>
<dbReference type="PANTHER" id="PTHR44757:SF2">
    <property type="entry name" value="BIOFILM ARCHITECTURE MAINTENANCE PROTEIN MBAA"/>
    <property type="match status" value="1"/>
</dbReference>
<evidence type="ECO:0000259" key="4">
    <source>
        <dbReference type="PROSITE" id="PS50887"/>
    </source>
</evidence>
<dbReference type="PROSITE" id="PS50113">
    <property type="entry name" value="PAC"/>
    <property type="match status" value="1"/>
</dbReference>
<dbReference type="PROSITE" id="PS50112">
    <property type="entry name" value="PAS"/>
    <property type="match status" value="1"/>
</dbReference>
<dbReference type="CDD" id="cd00130">
    <property type="entry name" value="PAS"/>
    <property type="match status" value="1"/>
</dbReference>
<protein>
    <submittedName>
        <fullName evidence="5">PAS domain S-box-containing protein/diguanylate cyclase (GGDEF) domain-containing protein</fullName>
    </submittedName>
</protein>
<proteinExistence type="predicted"/>
<dbReference type="CDD" id="cd01948">
    <property type="entry name" value="EAL"/>
    <property type="match status" value="1"/>
</dbReference>
<dbReference type="SMART" id="SM00086">
    <property type="entry name" value="PAC"/>
    <property type="match status" value="1"/>
</dbReference>
<evidence type="ECO:0000259" key="3">
    <source>
        <dbReference type="PROSITE" id="PS50883"/>
    </source>
</evidence>
<dbReference type="InterPro" id="IPR000160">
    <property type="entry name" value="GGDEF_dom"/>
</dbReference>
<dbReference type="PROSITE" id="PS50887">
    <property type="entry name" value="GGDEF"/>
    <property type="match status" value="1"/>
</dbReference>
<feature type="domain" description="EAL" evidence="3">
    <location>
        <begin position="17"/>
        <end position="262"/>
    </location>
</feature>
<dbReference type="SMART" id="SM00267">
    <property type="entry name" value="GGDEF"/>
    <property type="match status" value="1"/>
</dbReference>
<dbReference type="SUPFAM" id="SSF141868">
    <property type="entry name" value="EAL domain-like"/>
    <property type="match status" value="1"/>
</dbReference>
<feature type="domain" description="PAC" evidence="2">
    <location>
        <begin position="546"/>
        <end position="600"/>
    </location>
</feature>
<dbReference type="Pfam" id="PF00563">
    <property type="entry name" value="EAL"/>
    <property type="match status" value="1"/>
</dbReference>
<feature type="domain" description="PAS" evidence="1">
    <location>
        <begin position="472"/>
        <end position="545"/>
    </location>
</feature>
<dbReference type="PROSITE" id="PS50883">
    <property type="entry name" value="EAL"/>
    <property type="match status" value="1"/>
</dbReference>
<dbReference type="Gene3D" id="3.30.450.20">
    <property type="entry name" value="PAS domain"/>
    <property type="match status" value="1"/>
</dbReference>
<dbReference type="InterPro" id="IPR043128">
    <property type="entry name" value="Rev_trsase/Diguanyl_cyclase"/>
</dbReference>
<feature type="domain" description="GGDEF" evidence="4">
    <location>
        <begin position="632"/>
        <end position="764"/>
    </location>
</feature>
<name>A0A1H1LID5_9ACTN</name>
<dbReference type="Pfam" id="PF13426">
    <property type="entry name" value="PAS_9"/>
    <property type="match status" value="1"/>
</dbReference>
<dbReference type="InterPro" id="IPR035965">
    <property type="entry name" value="PAS-like_dom_sf"/>
</dbReference>
<dbReference type="CDD" id="cd01949">
    <property type="entry name" value="GGDEF"/>
    <property type="match status" value="1"/>
</dbReference>
<dbReference type="SMART" id="SM00052">
    <property type="entry name" value="EAL"/>
    <property type="match status" value="1"/>
</dbReference>
<dbReference type="InterPro" id="IPR029787">
    <property type="entry name" value="Nucleotide_cyclase"/>
</dbReference>
<dbReference type="InterPro" id="IPR035919">
    <property type="entry name" value="EAL_sf"/>
</dbReference>
<dbReference type="InterPro" id="IPR000014">
    <property type="entry name" value="PAS"/>
</dbReference>
<accession>A0A1H1LID5</accession>
<evidence type="ECO:0000313" key="5">
    <source>
        <dbReference type="EMBL" id="SDR74351.1"/>
    </source>
</evidence>
<dbReference type="NCBIfam" id="TIGR00229">
    <property type="entry name" value="sensory_box"/>
    <property type="match status" value="1"/>
</dbReference>